<dbReference type="AlphaFoldDB" id="A0A0L0C8T9"/>
<organism evidence="12 13">
    <name type="scientific">Lucilia cuprina</name>
    <name type="common">Green bottle fly</name>
    <name type="synonym">Australian sheep blowfly</name>
    <dbReference type="NCBI Taxonomy" id="7375"/>
    <lineage>
        <taxon>Eukaryota</taxon>
        <taxon>Metazoa</taxon>
        <taxon>Ecdysozoa</taxon>
        <taxon>Arthropoda</taxon>
        <taxon>Hexapoda</taxon>
        <taxon>Insecta</taxon>
        <taxon>Pterygota</taxon>
        <taxon>Neoptera</taxon>
        <taxon>Endopterygota</taxon>
        <taxon>Diptera</taxon>
        <taxon>Brachycera</taxon>
        <taxon>Muscomorpha</taxon>
        <taxon>Oestroidea</taxon>
        <taxon>Calliphoridae</taxon>
        <taxon>Luciliinae</taxon>
        <taxon>Lucilia</taxon>
    </lineage>
</organism>
<evidence type="ECO:0000256" key="8">
    <source>
        <dbReference type="RuleBase" id="RU363034"/>
    </source>
</evidence>
<keyword evidence="6 8" id="KW-0720">Serine protease</keyword>
<sequence length="328" mass="36015">MLRILKSFLKIFYLIVTICLIVTPSSAGPPSPRIINGTEATVEHAKFQVSIRLKRYDNTFGNGHICGGALVGANKVLTAAHCLYDADKKRYRKAREFVVVMGTLNRYQRVNGTIVSHVKSIAYMNTFSMDTMRDDIGLMFLKTGLPKNKTHLTIAPIALANTSTPAGVSCQVSGWGKTERGSLSPTLRVANVSTISKTVCAISYSNGLYDGMICAGYLLGGTDSCQGDSGGPLVFNNTLIGIVSWGSGCAQPGYPGVYADVRYYNKWITERNSAIIKMPVYSILILTMLISYIFQSVSTDEIYTYICMYIADTIVTFIFFQYSSSWCQ</sequence>
<dbReference type="PROSITE" id="PS00134">
    <property type="entry name" value="TRYPSIN_HIS"/>
    <property type="match status" value="1"/>
</dbReference>
<evidence type="ECO:0000256" key="7">
    <source>
        <dbReference type="ARBA" id="ARBA00023157"/>
    </source>
</evidence>
<dbReference type="InterPro" id="IPR009003">
    <property type="entry name" value="Peptidase_S1_PA"/>
</dbReference>
<dbReference type="PANTHER" id="PTHR24276:SF91">
    <property type="entry name" value="AT26814P-RELATED"/>
    <property type="match status" value="1"/>
</dbReference>
<keyword evidence="9" id="KW-1133">Transmembrane helix</keyword>
<evidence type="ECO:0000256" key="6">
    <source>
        <dbReference type="ARBA" id="ARBA00022825"/>
    </source>
</evidence>
<keyword evidence="5 8" id="KW-0378">Hydrolase</keyword>
<dbReference type="SMART" id="SM00020">
    <property type="entry name" value="Tryp_SPc"/>
    <property type="match status" value="1"/>
</dbReference>
<dbReference type="OrthoDB" id="10059102at2759"/>
<dbReference type="InterPro" id="IPR018114">
    <property type="entry name" value="TRYPSIN_HIS"/>
</dbReference>
<dbReference type="STRING" id="7375.A0A0L0C8T9"/>
<keyword evidence="9" id="KW-0472">Membrane</keyword>
<dbReference type="GO" id="GO:0005576">
    <property type="term" value="C:extracellular region"/>
    <property type="evidence" value="ECO:0007669"/>
    <property type="project" value="UniProtKB-SubCell"/>
</dbReference>
<feature type="signal peptide" evidence="10">
    <location>
        <begin position="1"/>
        <end position="27"/>
    </location>
</feature>
<evidence type="ECO:0000256" key="5">
    <source>
        <dbReference type="ARBA" id="ARBA00022801"/>
    </source>
</evidence>
<evidence type="ECO:0000259" key="11">
    <source>
        <dbReference type="PROSITE" id="PS50240"/>
    </source>
</evidence>
<comment type="subcellular location">
    <subcellularLocation>
        <location evidence="1">Secreted</location>
    </subcellularLocation>
</comment>
<evidence type="ECO:0000313" key="13">
    <source>
        <dbReference type="Proteomes" id="UP000037069"/>
    </source>
</evidence>
<feature type="chain" id="PRO_5005535968" description="Peptidase S1 domain-containing protein" evidence="10">
    <location>
        <begin position="28"/>
        <end position="328"/>
    </location>
</feature>
<dbReference type="InterPro" id="IPR043504">
    <property type="entry name" value="Peptidase_S1_PA_chymotrypsin"/>
</dbReference>
<evidence type="ECO:0000256" key="1">
    <source>
        <dbReference type="ARBA" id="ARBA00004613"/>
    </source>
</evidence>
<dbReference type="PANTHER" id="PTHR24276">
    <property type="entry name" value="POLYSERASE-RELATED"/>
    <property type="match status" value="1"/>
</dbReference>
<dbReference type="PROSITE" id="PS00135">
    <property type="entry name" value="TRYPSIN_SER"/>
    <property type="match status" value="1"/>
</dbReference>
<dbReference type="GO" id="GO:0004252">
    <property type="term" value="F:serine-type endopeptidase activity"/>
    <property type="evidence" value="ECO:0007669"/>
    <property type="project" value="InterPro"/>
</dbReference>
<evidence type="ECO:0000256" key="2">
    <source>
        <dbReference type="ARBA" id="ARBA00007664"/>
    </source>
</evidence>
<feature type="transmembrane region" description="Helical" evidence="9">
    <location>
        <begin position="302"/>
        <end position="322"/>
    </location>
</feature>
<keyword evidence="7" id="KW-1015">Disulfide bond</keyword>
<evidence type="ECO:0000256" key="3">
    <source>
        <dbReference type="ARBA" id="ARBA00022525"/>
    </source>
</evidence>
<accession>A0A0L0C8T9</accession>
<keyword evidence="9" id="KW-0812">Transmembrane</keyword>
<dbReference type="EMBL" id="JRES01000755">
    <property type="protein sequence ID" value="KNC28665.1"/>
    <property type="molecule type" value="Genomic_DNA"/>
</dbReference>
<dbReference type="InterPro" id="IPR001254">
    <property type="entry name" value="Trypsin_dom"/>
</dbReference>
<gene>
    <name evidence="12" type="ORF">FF38_04887</name>
</gene>
<keyword evidence="3" id="KW-0964">Secreted</keyword>
<dbReference type="FunFam" id="2.40.10.10:FF:000111">
    <property type="entry name" value="Blast:Serine protease nudel"/>
    <property type="match status" value="1"/>
</dbReference>
<dbReference type="PROSITE" id="PS50240">
    <property type="entry name" value="TRYPSIN_DOM"/>
    <property type="match status" value="1"/>
</dbReference>
<feature type="domain" description="Peptidase S1" evidence="11">
    <location>
        <begin position="34"/>
        <end position="273"/>
    </location>
</feature>
<dbReference type="Gene3D" id="2.40.10.10">
    <property type="entry name" value="Trypsin-like serine proteases"/>
    <property type="match status" value="1"/>
</dbReference>
<evidence type="ECO:0000256" key="9">
    <source>
        <dbReference type="SAM" id="Phobius"/>
    </source>
</evidence>
<proteinExistence type="inferred from homology"/>
<reference evidence="12 13" key="1">
    <citation type="journal article" date="2015" name="Nat. Commun.">
        <title>Lucilia cuprina genome unlocks parasitic fly biology to underpin future interventions.</title>
        <authorList>
            <person name="Anstead C.A."/>
            <person name="Korhonen P.K."/>
            <person name="Young N.D."/>
            <person name="Hall R.S."/>
            <person name="Jex A.R."/>
            <person name="Murali S.C."/>
            <person name="Hughes D.S."/>
            <person name="Lee S.F."/>
            <person name="Perry T."/>
            <person name="Stroehlein A.J."/>
            <person name="Ansell B.R."/>
            <person name="Breugelmans B."/>
            <person name="Hofmann A."/>
            <person name="Qu J."/>
            <person name="Dugan S."/>
            <person name="Lee S.L."/>
            <person name="Chao H."/>
            <person name="Dinh H."/>
            <person name="Han Y."/>
            <person name="Doddapaneni H.V."/>
            <person name="Worley K.C."/>
            <person name="Muzny D.M."/>
            <person name="Ioannidis P."/>
            <person name="Waterhouse R.M."/>
            <person name="Zdobnov E.M."/>
            <person name="James P.J."/>
            <person name="Bagnall N.H."/>
            <person name="Kotze A.C."/>
            <person name="Gibbs R.A."/>
            <person name="Richards S."/>
            <person name="Batterham P."/>
            <person name="Gasser R.B."/>
        </authorList>
    </citation>
    <scope>NUCLEOTIDE SEQUENCE [LARGE SCALE GENOMIC DNA]</scope>
    <source>
        <strain evidence="12 13">LS</strain>
        <tissue evidence="12">Full body</tissue>
    </source>
</reference>
<feature type="transmembrane region" description="Helical" evidence="9">
    <location>
        <begin position="278"/>
        <end position="295"/>
    </location>
</feature>
<dbReference type="SUPFAM" id="SSF50494">
    <property type="entry name" value="Trypsin-like serine proteases"/>
    <property type="match status" value="1"/>
</dbReference>
<dbReference type="InterPro" id="IPR050430">
    <property type="entry name" value="Peptidase_S1"/>
</dbReference>
<evidence type="ECO:0000256" key="10">
    <source>
        <dbReference type="SAM" id="SignalP"/>
    </source>
</evidence>
<comment type="similarity">
    <text evidence="2">Belongs to the peptidase S1 family.</text>
</comment>
<evidence type="ECO:0000313" key="12">
    <source>
        <dbReference type="EMBL" id="KNC28665.1"/>
    </source>
</evidence>
<dbReference type="Proteomes" id="UP000037069">
    <property type="component" value="Unassembled WGS sequence"/>
</dbReference>
<evidence type="ECO:0000256" key="4">
    <source>
        <dbReference type="ARBA" id="ARBA00022670"/>
    </source>
</evidence>
<name>A0A0L0C8T9_LUCCU</name>
<keyword evidence="4 8" id="KW-0645">Protease</keyword>
<keyword evidence="13" id="KW-1185">Reference proteome</keyword>
<keyword evidence="10" id="KW-0732">Signal</keyword>
<dbReference type="Pfam" id="PF00089">
    <property type="entry name" value="Trypsin"/>
    <property type="match status" value="1"/>
</dbReference>
<dbReference type="InterPro" id="IPR033116">
    <property type="entry name" value="TRYPSIN_SER"/>
</dbReference>
<dbReference type="GO" id="GO:0006508">
    <property type="term" value="P:proteolysis"/>
    <property type="evidence" value="ECO:0007669"/>
    <property type="project" value="UniProtKB-KW"/>
</dbReference>
<dbReference type="PRINTS" id="PR00722">
    <property type="entry name" value="CHYMOTRYPSIN"/>
</dbReference>
<protein>
    <recommendedName>
        <fullName evidence="11">Peptidase S1 domain-containing protein</fullName>
    </recommendedName>
</protein>
<comment type="caution">
    <text evidence="12">The sequence shown here is derived from an EMBL/GenBank/DDBJ whole genome shotgun (WGS) entry which is preliminary data.</text>
</comment>
<dbReference type="CDD" id="cd00190">
    <property type="entry name" value="Tryp_SPc"/>
    <property type="match status" value="1"/>
</dbReference>
<dbReference type="InterPro" id="IPR001314">
    <property type="entry name" value="Peptidase_S1A"/>
</dbReference>